<dbReference type="InterPro" id="IPR036097">
    <property type="entry name" value="HisK_dim/P_sf"/>
</dbReference>
<evidence type="ECO:0000256" key="9">
    <source>
        <dbReference type="ARBA" id="ARBA00023012"/>
    </source>
</evidence>
<evidence type="ECO:0000256" key="5">
    <source>
        <dbReference type="ARBA" id="ARBA00022679"/>
    </source>
</evidence>
<reference evidence="14 15" key="2">
    <citation type="submission" date="2019-09" db="EMBL/GenBank/DDBJ databases">
        <authorList>
            <person name="Jin C."/>
        </authorList>
    </citation>
    <scope>NUCLEOTIDE SEQUENCE [LARGE SCALE GENOMIC DNA]</scope>
    <source>
        <strain evidence="14 15">AN110305</strain>
    </source>
</reference>
<evidence type="ECO:0000256" key="6">
    <source>
        <dbReference type="ARBA" id="ARBA00022692"/>
    </source>
</evidence>
<dbReference type="RefSeq" id="WP_149853394.1">
    <property type="nucleotide sequence ID" value="NZ_VUOB01000063.1"/>
</dbReference>
<organism evidence="14 15">
    <name type="scientific">Solihabitans fulvus</name>
    <dbReference type="NCBI Taxonomy" id="1892852"/>
    <lineage>
        <taxon>Bacteria</taxon>
        <taxon>Bacillati</taxon>
        <taxon>Actinomycetota</taxon>
        <taxon>Actinomycetes</taxon>
        <taxon>Pseudonocardiales</taxon>
        <taxon>Pseudonocardiaceae</taxon>
        <taxon>Solihabitans</taxon>
    </lineage>
</organism>
<keyword evidence="15" id="KW-1185">Reference proteome</keyword>
<evidence type="ECO:0000256" key="2">
    <source>
        <dbReference type="ARBA" id="ARBA00004236"/>
    </source>
</evidence>
<feature type="domain" description="Histidine kinase" evidence="12">
    <location>
        <begin position="257"/>
        <end position="477"/>
    </location>
</feature>
<evidence type="ECO:0000256" key="10">
    <source>
        <dbReference type="ARBA" id="ARBA00023136"/>
    </source>
</evidence>
<keyword evidence="10" id="KW-0472">Membrane</keyword>
<dbReference type="GO" id="GO:0000155">
    <property type="term" value="F:phosphorelay sensor kinase activity"/>
    <property type="evidence" value="ECO:0007669"/>
    <property type="project" value="InterPro"/>
</dbReference>
<dbReference type="SUPFAM" id="SSF158472">
    <property type="entry name" value="HAMP domain-like"/>
    <property type="match status" value="1"/>
</dbReference>
<keyword evidence="8" id="KW-1133">Transmembrane helix</keyword>
<evidence type="ECO:0000256" key="4">
    <source>
        <dbReference type="ARBA" id="ARBA00022553"/>
    </source>
</evidence>
<protein>
    <recommendedName>
        <fullName evidence="3">histidine kinase</fullName>
        <ecNumber evidence="3">2.7.13.3</ecNumber>
    </recommendedName>
</protein>
<dbReference type="EC" id="2.7.13.3" evidence="3"/>
<dbReference type="Pfam" id="PF00512">
    <property type="entry name" value="HisKA"/>
    <property type="match status" value="1"/>
</dbReference>
<keyword evidence="5" id="KW-0808">Transferase</keyword>
<dbReference type="InterPro" id="IPR005467">
    <property type="entry name" value="His_kinase_dom"/>
</dbReference>
<feature type="region of interest" description="Disordered" evidence="11">
    <location>
        <begin position="65"/>
        <end position="89"/>
    </location>
</feature>
<feature type="domain" description="HAMP" evidence="13">
    <location>
        <begin position="196"/>
        <end position="249"/>
    </location>
</feature>
<keyword evidence="4" id="KW-0597">Phosphoprotein</keyword>
<reference evidence="14 15" key="1">
    <citation type="submission" date="2019-09" db="EMBL/GenBank/DDBJ databases">
        <title>Goodfellowia gen. nov., a new genus of the Pseudonocardineae related to Actinoalloteichus, containing Goodfellowia coeruleoviolacea gen. nov., comb. nov. gen. nov., comb. nov.</title>
        <authorList>
            <person name="Labeda D."/>
        </authorList>
    </citation>
    <scope>NUCLEOTIDE SEQUENCE [LARGE SCALE GENOMIC DNA]</scope>
    <source>
        <strain evidence="14 15">AN110305</strain>
    </source>
</reference>
<dbReference type="CDD" id="cd00082">
    <property type="entry name" value="HisKA"/>
    <property type="match status" value="1"/>
</dbReference>
<dbReference type="Gene3D" id="3.30.565.10">
    <property type="entry name" value="Histidine kinase-like ATPase, C-terminal domain"/>
    <property type="match status" value="1"/>
</dbReference>
<dbReference type="PANTHER" id="PTHR45436:SF5">
    <property type="entry name" value="SENSOR HISTIDINE KINASE TRCS"/>
    <property type="match status" value="1"/>
</dbReference>
<dbReference type="SMART" id="SM00304">
    <property type="entry name" value="HAMP"/>
    <property type="match status" value="1"/>
</dbReference>
<dbReference type="Gene3D" id="6.10.340.10">
    <property type="match status" value="1"/>
</dbReference>
<dbReference type="PROSITE" id="PS50109">
    <property type="entry name" value="HIS_KIN"/>
    <property type="match status" value="1"/>
</dbReference>
<evidence type="ECO:0000256" key="1">
    <source>
        <dbReference type="ARBA" id="ARBA00000085"/>
    </source>
</evidence>
<evidence type="ECO:0000256" key="11">
    <source>
        <dbReference type="SAM" id="MobiDB-lite"/>
    </source>
</evidence>
<evidence type="ECO:0000256" key="3">
    <source>
        <dbReference type="ARBA" id="ARBA00012438"/>
    </source>
</evidence>
<dbReference type="InterPro" id="IPR003594">
    <property type="entry name" value="HATPase_dom"/>
</dbReference>
<dbReference type="EMBL" id="VUOB01000063">
    <property type="protein sequence ID" value="KAA2254029.1"/>
    <property type="molecule type" value="Genomic_DNA"/>
</dbReference>
<comment type="catalytic activity">
    <reaction evidence="1">
        <text>ATP + protein L-histidine = ADP + protein N-phospho-L-histidine.</text>
        <dbReference type="EC" id="2.7.13.3"/>
    </reaction>
</comment>
<dbReference type="PRINTS" id="PR00344">
    <property type="entry name" value="BCTRLSENSOR"/>
</dbReference>
<dbReference type="Pfam" id="PF00672">
    <property type="entry name" value="HAMP"/>
    <property type="match status" value="1"/>
</dbReference>
<comment type="caution">
    <text evidence="14">The sequence shown here is derived from an EMBL/GenBank/DDBJ whole genome shotgun (WGS) entry which is preliminary data.</text>
</comment>
<proteinExistence type="predicted"/>
<evidence type="ECO:0000259" key="12">
    <source>
        <dbReference type="PROSITE" id="PS50109"/>
    </source>
</evidence>
<keyword evidence="6" id="KW-0812">Transmembrane</keyword>
<dbReference type="SUPFAM" id="SSF47384">
    <property type="entry name" value="Homodimeric domain of signal transducing histidine kinase"/>
    <property type="match status" value="1"/>
</dbReference>
<dbReference type="OrthoDB" id="9786919at2"/>
<dbReference type="PROSITE" id="PS50885">
    <property type="entry name" value="HAMP"/>
    <property type="match status" value="1"/>
</dbReference>
<keyword evidence="7 14" id="KW-0418">Kinase</keyword>
<dbReference type="AlphaFoldDB" id="A0A5B2WUC9"/>
<dbReference type="Pfam" id="PF02518">
    <property type="entry name" value="HATPase_c"/>
    <property type="match status" value="1"/>
</dbReference>
<dbReference type="InterPro" id="IPR003661">
    <property type="entry name" value="HisK_dim/P_dom"/>
</dbReference>
<dbReference type="CDD" id="cd00075">
    <property type="entry name" value="HATPase"/>
    <property type="match status" value="1"/>
</dbReference>
<sequence>MTRVGRRWRRLSLRNRLTLIAAVAVAVAVIAVSTAAWGLIKVRFYQQLDDQLRADVPIASTASSPTAALTALRPDRTPSDPPVPEDPSGVSSIVVRFLDRSGEPVAYSGTVDVLDQPTSMESAMARGIGPRFAPGPMIENRHGWRVATLPTANGAVQVARSTEGIEKTLTKLGLILILVGAGGVLGAALLGRTVARAGLRPVHALTDAVEHVAQTHDLNGRIGVNGDDEVARLAKAFNDMLAALGASKTAQRRLVEDAGHELRTPLTSLRNNIELLIHAEQQSGTGRVLPAADRARLLADLGAQAAELTVLTTELVDLARENNSPEPFEQVDLADLLVAAVERTRLRAPTVRFNTTLSSVPANARPASLERAVLNLLDNAAKWSPPDGTILVTLGVRTDDGPPHAEITVADEGPGIAPEDEPRIFERFYRATAARSMPGSGLGLAIVAQTIEVHGGSVRAERAPSGGALLRVRLPIA</sequence>
<dbReference type="Proteomes" id="UP000323454">
    <property type="component" value="Unassembled WGS sequence"/>
</dbReference>
<dbReference type="GO" id="GO:0005886">
    <property type="term" value="C:plasma membrane"/>
    <property type="evidence" value="ECO:0007669"/>
    <property type="project" value="UniProtKB-SubCell"/>
</dbReference>
<dbReference type="PANTHER" id="PTHR45436">
    <property type="entry name" value="SENSOR HISTIDINE KINASE YKOH"/>
    <property type="match status" value="1"/>
</dbReference>
<dbReference type="InterPro" id="IPR003660">
    <property type="entry name" value="HAMP_dom"/>
</dbReference>
<dbReference type="InterPro" id="IPR004358">
    <property type="entry name" value="Sig_transdc_His_kin-like_C"/>
</dbReference>
<accession>A0A5B2WUC9</accession>
<dbReference type="SUPFAM" id="SSF55874">
    <property type="entry name" value="ATPase domain of HSP90 chaperone/DNA topoisomerase II/histidine kinase"/>
    <property type="match status" value="1"/>
</dbReference>
<evidence type="ECO:0000256" key="7">
    <source>
        <dbReference type="ARBA" id="ARBA00022777"/>
    </source>
</evidence>
<dbReference type="Gene3D" id="1.10.287.130">
    <property type="match status" value="1"/>
</dbReference>
<keyword evidence="9" id="KW-0902">Two-component regulatory system</keyword>
<comment type="subcellular location">
    <subcellularLocation>
        <location evidence="2">Cell membrane</location>
    </subcellularLocation>
</comment>
<evidence type="ECO:0000256" key="8">
    <source>
        <dbReference type="ARBA" id="ARBA00022989"/>
    </source>
</evidence>
<dbReference type="CDD" id="cd06225">
    <property type="entry name" value="HAMP"/>
    <property type="match status" value="1"/>
</dbReference>
<dbReference type="InterPro" id="IPR050428">
    <property type="entry name" value="TCS_sensor_his_kinase"/>
</dbReference>
<dbReference type="SMART" id="SM00388">
    <property type="entry name" value="HisKA"/>
    <property type="match status" value="1"/>
</dbReference>
<evidence type="ECO:0000259" key="13">
    <source>
        <dbReference type="PROSITE" id="PS50885"/>
    </source>
</evidence>
<dbReference type="InterPro" id="IPR036890">
    <property type="entry name" value="HATPase_C_sf"/>
</dbReference>
<dbReference type="SMART" id="SM00387">
    <property type="entry name" value="HATPase_c"/>
    <property type="match status" value="1"/>
</dbReference>
<evidence type="ECO:0000313" key="15">
    <source>
        <dbReference type="Proteomes" id="UP000323454"/>
    </source>
</evidence>
<gene>
    <name evidence="14" type="ORF">F0L68_30915</name>
</gene>
<name>A0A5B2WUC9_9PSEU</name>
<evidence type="ECO:0000313" key="14">
    <source>
        <dbReference type="EMBL" id="KAA2254029.1"/>
    </source>
</evidence>